<protein>
    <recommendedName>
        <fullName evidence="10">C2H2-type domain-containing protein</fullName>
    </recommendedName>
</protein>
<evidence type="ECO:0000256" key="7">
    <source>
        <dbReference type="ARBA" id="ARBA00023163"/>
    </source>
</evidence>
<dbReference type="SUPFAM" id="SSF57667">
    <property type="entry name" value="beta-beta-alpha zinc fingers"/>
    <property type="match status" value="1"/>
</dbReference>
<dbReference type="SMART" id="SM00355">
    <property type="entry name" value="ZnF_C2H2"/>
    <property type="match status" value="2"/>
</dbReference>
<keyword evidence="2" id="KW-0479">Metal-binding</keyword>
<evidence type="ECO:0000256" key="1">
    <source>
        <dbReference type="ARBA" id="ARBA00004123"/>
    </source>
</evidence>
<evidence type="ECO:0000256" key="6">
    <source>
        <dbReference type="ARBA" id="ARBA00023015"/>
    </source>
</evidence>
<keyword evidence="8" id="KW-0539">Nucleus</keyword>
<evidence type="ECO:0000256" key="4">
    <source>
        <dbReference type="ARBA" id="ARBA00022771"/>
    </source>
</evidence>
<evidence type="ECO:0000313" key="12">
    <source>
        <dbReference type="Proteomes" id="UP001341840"/>
    </source>
</evidence>
<dbReference type="EMBL" id="JASCZI010090714">
    <property type="protein sequence ID" value="MED6145452.1"/>
    <property type="molecule type" value="Genomic_DNA"/>
</dbReference>
<gene>
    <name evidence="11" type="ORF">PIB30_025431</name>
</gene>
<dbReference type="Proteomes" id="UP001341840">
    <property type="component" value="Unassembled WGS sequence"/>
</dbReference>
<dbReference type="Pfam" id="PF13912">
    <property type="entry name" value="zf-C2H2_6"/>
    <property type="match status" value="2"/>
</dbReference>
<sequence>MKRVMMVEEGNGGDLDMVNCLMLLTKVGETKTNDHHHQLEGGGFKCKTCHRRFKSFQALGGHRASHKKLKQMMGADLSCQLPTSSSSSSLSSNTMMMKNKMHSCPVCGLEFAIGQALGGHMRKHRNSINSNGGGMVIHDDHGAVTNSTSDDDGSTRTERFNLCLDLNLMPYENDIKLNLRTPMLDCLI</sequence>
<dbReference type="PROSITE" id="PS00028">
    <property type="entry name" value="ZINC_FINGER_C2H2_1"/>
    <property type="match status" value="2"/>
</dbReference>
<dbReference type="InterPro" id="IPR013087">
    <property type="entry name" value="Znf_C2H2_type"/>
</dbReference>
<evidence type="ECO:0000256" key="8">
    <source>
        <dbReference type="ARBA" id="ARBA00023242"/>
    </source>
</evidence>
<reference evidence="11 12" key="1">
    <citation type="journal article" date="2023" name="Plants (Basel)">
        <title>Bridging the Gap: Combining Genomics and Transcriptomics Approaches to Understand Stylosanthes scabra, an Orphan Legume from the Brazilian Caatinga.</title>
        <authorList>
            <person name="Ferreira-Neto J.R.C."/>
            <person name="da Silva M.D."/>
            <person name="Binneck E."/>
            <person name="de Melo N.F."/>
            <person name="da Silva R.H."/>
            <person name="de Melo A.L.T.M."/>
            <person name="Pandolfi V."/>
            <person name="Bustamante F.O."/>
            <person name="Brasileiro-Vidal A.C."/>
            <person name="Benko-Iseppon A.M."/>
        </authorList>
    </citation>
    <scope>NUCLEOTIDE SEQUENCE [LARGE SCALE GENOMIC DNA]</scope>
    <source>
        <tissue evidence="11">Leaves</tissue>
    </source>
</reference>
<comment type="caution">
    <text evidence="11">The sequence shown here is derived from an EMBL/GenBank/DDBJ whole genome shotgun (WGS) entry which is preliminary data.</text>
</comment>
<dbReference type="PANTHER" id="PTHR26374">
    <property type="entry name" value="ZINC FINGER PROTEIN ZAT5"/>
    <property type="match status" value="1"/>
</dbReference>
<keyword evidence="12" id="KW-1185">Reference proteome</keyword>
<evidence type="ECO:0000313" key="11">
    <source>
        <dbReference type="EMBL" id="MED6145452.1"/>
    </source>
</evidence>
<keyword evidence="4 9" id="KW-0863">Zinc-finger</keyword>
<evidence type="ECO:0000259" key="10">
    <source>
        <dbReference type="PROSITE" id="PS50157"/>
    </source>
</evidence>
<proteinExistence type="predicted"/>
<accession>A0ABU6T9Q5</accession>
<dbReference type="PROSITE" id="PS50157">
    <property type="entry name" value="ZINC_FINGER_C2H2_2"/>
    <property type="match status" value="2"/>
</dbReference>
<dbReference type="InterPro" id="IPR036236">
    <property type="entry name" value="Znf_C2H2_sf"/>
</dbReference>
<organism evidence="11 12">
    <name type="scientific">Stylosanthes scabra</name>
    <dbReference type="NCBI Taxonomy" id="79078"/>
    <lineage>
        <taxon>Eukaryota</taxon>
        <taxon>Viridiplantae</taxon>
        <taxon>Streptophyta</taxon>
        <taxon>Embryophyta</taxon>
        <taxon>Tracheophyta</taxon>
        <taxon>Spermatophyta</taxon>
        <taxon>Magnoliopsida</taxon>
        <taxon>eudicotyledons</taxon>
        <taxon>Gunneridae</taxon>
        <taxon>Pentapetalae</taxon>
        <taxon>rosids</taxon>
        <taxon>fabids</taxon>
        <taxon>Fabales</taxon>
        <taxon>Fabaceae</taxon>
        <taxon>Papilionoideae</taxon>
        <taxon>50 kb inversion clade</taxon>
        <taxon>dalbergioids sensu lato</taxon>
        <taxon>Dalbergieae</taxon>
        <taxon>Pterocarpus clade</taxon>
        <taxon>Stylosanthes</taxon>
    </lineage>
</organism>
<dbReference type="PANTHER" id="PTHR26374:SF460">
    <property type="entry name" value="TYPE ZINC FINGER TRANSCRIPTION FACTOR FAMILY PROTEIN, PUTATIVE-RELATED"/>
    <property type="match status" value="1"/>
</dbReference>
<name>A0ABU6T9Q5_9FABA</name>
<comment type="subcellular location">
    <subcellularLocation>
        <location evidence="1">Nucleus</location>
    </subcellularLocation>
</comment>
<evidence type="ECO:0000256" key="9">
    <source>
        <dbReference type="PROSITE-ProRule" id="PRU00042"/>
    </source>
</evidence>
<keyword evidence="3" id="KW-0677">Repeat</keyword>
<keyword evidence="7" id="KW-0804">Transcription</keyword>
<keyword evidence="5" id="KW-0862">Zinc</keyword>
<evidence type="ECO:0000256" key="5">
    <source>
        <dbReference type="ARBA" id="ARBA00022833"/>
    </source>
</evidence>
<evidence type="ECO:0000256" key="2">
    <source>
        <dbReference type="ARBA" id="ARBA00022723"/>
    </source>
</evidence>
<dbReference type="Gene3D" id="3.30.160.60">
    <property type="entry name" value="Classic Zinc Finger"/>
    <property type="match status" value="1"/>
</dbReference>
<feature type="domain" description="C2H2-type" evidence="10">
    <location>
        <begin position="102"/>
        <end position="129"/>
    </location>
</feature>
<evidence type="ECO:0000256" key="3">
    <source>
        <dbReference type="ARBA" id="ARBA00022737"/>
    </source>
</evidence>
<keyword evidence="6" id="KW-0805">Transcription regulation</keyword>
<feature type="domain" description="C2H2-type" evidence="10">
    <location>
        <begin position="44"/>
        <end position="71"/>
    </location>
</feature>